<protein>
    <submittedName>
        <fullName evidence="3">Uncharacterized protein</fullName>
    </submittedName>
</protein>
<sequence length="443" mass="50887">MLERNENERHGILLLDKMATVKSKNLTFTGLVDFGNDDLKAKSFDDKANHGLVFMYQPLDASHAAQPICVLTHKILHQEKHLLFQILSNSVARGLRYYSSYYRELKDSIATAEFCEWINSMFDALNIRKYENGLKPGNKDFLVHQWETLLEEGTITKNGFLTRQTAEGLRVTLRSMMDITLYLTNEFNFPCVLSGNINQDSLEVLNNKYICIFIIYSDILVVFVKQGDLMTILRPQHFYKGNAAHSDNNDGDEGGEYPISLRANYNTMSLWDSRCATCKMTNILNIKDDSIFDDRIETYTYNPFANMMFGYSDKIRIPIQQQDLYTLPYESFLYVEGKLTKKRVIEGANVVLENNCIAFLFDEIRYELNGVEIDRNRNVGITSTLKNYVTVSDKSVILRNASWDAQTTAAGYFNFCVPLYVLLGFCEDYRRVVINAPHGLILI</sequence>
<name>A0A151WJ74_9HYME</name>
<dbReference type="EMBL" id="KQ983078">
    <property type="protein sequence ID" value="KYQ47745.1"/>
    <property type="molecule type" value="Genomic_DNA"/>
</dbReference>
<reference evidence="3 4" key="1">
    <citation type="submission" date="2015-09" db="EMBL/GenBank/DDBJ databases">
        <title>Trachymyrmex zeteki WGS genome.</title>
        <authorList>
            <person name="Nygaard S."/>
            <person name="Hu H."/>
            <person name="Boomsma J."/>
            <person name="Zhang G."/>
        </authorList>
    </citation>
    <scope>NUCLEOTIDE SEQUENCE [LARGE SCALE GENOMIC DNA]</scope>
    <source>
        <strain evidence="3">Tzet28-1</strain>
        <tissue evidence="3">Whole body</tissue>
    </source>
</reference>
<dbReference type="InterPro" id="IPR049512">
    <property type="entry name" value="DJR-like_dom"/>
</dbReference>
<dbReference type="Proteomes" id="UP000075809">
    <property type="component" value="Unassembled WGS sequence"/>
</dbReference>
<feature type="domain" description="Transposable element P transposase-like GTP-binding insertion" evidence="2">
    <location>
        <begin position="81"/>
        <end position="131"/>
    </location>
</feature>
<accession>A0A151WJ74</accession>
<dbReference type="AlphaFoldDB" id="A0A151WJ74"/>
<feature type="domain" description="Double jelly roll-like" evidence="1">
    <location>
        <begin position="350"/>
        <end position="443"/>
    </location>
</feature>
<evidence type="ECO:0000313" key="4">
    <source>
        <dbReference type="Proteomes" id="UP000075809"/>
    </source>
</evidence>
<dbReference type="PANTHER" id="PTHR36159:SF1">
    <property type="entry name" value="RETROVIRUS-RELATED POL POLYPROTEIN FROM TRANSPOSON 412-LIKE PROTEIN"/>
    <property type="match status" value="1"/>
</dbReference>
<gene>
    <name evidence="3" type="ORF">ALC60_13219</name>
</gene>
<dbReference type="Pfam" id="PF21738">
    <property type="entry name" value="DJR-like_dom"/>
    <property type="match status" value="1"/>
</dbReference>
<dbReference type="Pfam" id="PF21788">
    <property type="entry name" value="TNP-like_GBD"/>
    <property type="match status" value="1"/>
</dbReference>
<organism evidence="3 4">
    <name type="scientific">Mycetomoellerius zeteki</name>
    <dbReference type="NCBI Taxonomy" id="64791"/>
    <lineage>
        <taxon>Eukaryota</taxon>
        <taxon>Metazoa</taxon>
        <taxon>Ecdysozoa</taxon>
        <taxon>Arthropoda</taxon>
        <taxon>Hexapoda</taxon>
        <taxon>Insecta</taxon>
        <taxon>Pterygota</taxon>
        <taxon>Neoptera</taxon>
        <taxon>Endopterygota</taxon>
        <taxon>Hymenoptera</taxon>
        <taxon>Apocrita</taxon>
        <taxon>Aculeata</taxon>
        <taxon>Formicoidea</taxon>
        <taxon>Formicidae</taxon>
        <taxon>Myrmicinae</taxon>
        <taxon>Mycetomoellerius</taxon>
    </lineage>
</organism>
<dbReference type="PANTHER" id="PTHR36159">
    <property type="entry name" value="PROTEIN CBG23766"/>
    <property type="match status" value="1"/>
</dbReference>
<keyword evidence="4" id="KW-1185">Reference proteome</keyword>
<evidence type="ECO:0000259" key="1">
    <source>
        <dbReference type="Pfam" id="PF21738"/>
    </source>
</evidence>
<evidence type="ECO:0000313" key="3">
    <source>
        <dbReference type="EMBL" id="KYQ47745.1"/>
    </source>
</evidence>
<proteinExistence type="predicted"/>
<dbReference type="InterPro" id="IPR048366">
    <property type="entry name" value="TNP-like_GBD"/>
</dbReference>
<evidence type="ECO:0000259" key="2">
    <source>
        <dbReference type="Pfam" id="PF21788"/>
    </source>
</evidence>
<dbReference type="STRING" id="64791.A0A151WJ74"/>